<dbReference type="NCBIfam" id="TIGR02937">
    <property type="entry name" value="sigma70-ECF"/>
    <property type="match status" value="1"/>
</dbReference>
<accession>G3MBJ9</accession>
<gene>
    <name evidence="2" type="primary">3</name>
    <name evidence="2" type="ORF">G_3</name>
</gene>
<sequence>MENQDRNQEELEMNTENTEVEGNVDIDDVIKELPIEEDYHLIKNDPNAMWFKYEEKIRKVTNSLGYWKNFDSDELYQQAYMYFIDFCKNYDPYYNGNFIPFDKYLFKNLIIKLRAFIQSYYFRRKREQPTEFTEYLLGASKDHLHTDDKLFVEYIYDQISDRQTQIIKLSMDGFRQQEIGEILDISQSRVSVIKKKTIKKLKDQLKSD</sequence>
<dbReference type="GeneID" id="18563222"/>
<name>G3MBJ9_9CAUD</name>
<feature type="domain" description="RNA polymerase sigma-70 region 4" evidence="1">
    <location>
        <begin position="158"/>
        <end position="202"/>
    </location>
</feature>
<dbReference type="Proteomes" id="UP000009273">
    <property type="component" value="Segment"/>
</dbReference>
<proteinExistence type="predicted"/>
<protein>
    <submittedName>
        <fullName evidence="2">Gp3</fullName>
    </submittedName>
</protein>
<dbReference type="SUPFAM" id="SSF88659">
    <property type="entry name" value="Sigma3 and sigma4 domains of RNA polymerase sigma factors"/>
    <property type="match status" value="1"/>
</dbReference>
<dbReference type="InterPro" id="IPR013324">
    <property type="entry name" value="RNA_pol_sigma_r3/r4-like"/>
</dbReference>
<dbReference type="Pfam" id="PF04545">
    <property type="entry name" value="Sigma70_r4"/>
    <property type="match status" value="1"/>
</dbReference>
<evidence type="ECO:0000313" key="3">
    <source>
        <dbReference type="Proteomes" id="UP000009273"/>
    </source>
</evidence>
<evidence type="ECO:0000259" key="1">
    <source>
        <dbReference type="Pfam" id="PF04545"/>
    </source>
</evidence>
<dbReference type="GO" id="GO:0006352">
    <property type="term" value="P:DNA-templated transcription initiation"/>
    <property type="evidence" value="ECO:0007669"/>
    <property type="project" value="InterPro"/>
</dbReference>
<evidence type="ECO:0000313" key="2">
    <source>
        <dbReference type="EMBL" id="AEO93274.1"/>
    </source>
</evidence>
<keyword evidence="3" id="KW-1185">Reference proteome</keyword>
<reference evidence="2 3" key="1">
    <citation type="submission" date="2011-09" db="EMBL/GenBank/DDBJ databases">
        <authorList>
            <person name="Pope W.H."/>
            <person name="Pedulla M.L."/>
            <person name="Ford M.E."/>
            <person name="Peebles C.L."/>
            <person name="Hatfull G.H."/>
            <person name="Hendrix R.W."/>
        </authorList>
    </citation>
    <scope>NUCLEOTIDE SEQUENCE [LARGE SCALE GENOMIC DNA]</scope>
    <source>
        <strain evidence="2">G</strain>
    </source>
</reference>
<dbReference type="InterPro" id="IPR007630">
    <property type="entry name" value="RNA_pol_sigma70_r4"/>
</dbReference>
<dbReference type="GO" id="GO:0003700">
    <property type="term" value="F:DNA-binding transcription factor activity"/>
    <property type="evidence" value="ECO:0007669"/>
    <property type="project" value="InterPro"/>
</dbReference>
<dbReference type="Gene3D" id="1.20.140.160">
    <property type="match status" value="1"/>
</dbReference>
<dbReference type="InterPro" id="IPR014284">
    <property type="entry name" value="RNA_pol_sigma-70_dom"/>
</dbReference>
<dbReference type="EMBL" id="JN638751">
    <property type="protein sequence ID" value="AEO93274.1"/>
    <property type="molecule type" value="Genomic_DNA"/>
</dbReference>
<organism evidence="2 3">
    <name type="scientific">Bacillus phage G</name>
    <dbReference type="NCBI Taxonomy" id="2884420"/>
    <lineage>
        <taxon>Viruses</taxon>
        <taxon>Duplodnaviria</taxon>
        <taxon>Heunggongvirae</taxon>
        <taxon>Uroviricota</taxon>
        <taxon>Caudoviricetes</taxon>
        <taxon>Donellivirus</taxon>
        <taxon>Donellivirus gee</taxon>
    </lineage>
</organism>
<dbReference type="RefSeq" id="YP_009015314.1">
    <property type="nucleotide sequence ID" value="NC_023719.1"/>
</dbReference>
<dbReference type="KEGG" id="vg:18563222"/>